<accession>A0ABU8TK22</accession>
<evidence type="ECO:0000313" key="2">
    <source>
        <dbReference type="EMBL" id="MEJ8474482.1"/>
    </source>
</evidence>
<proteinExistence type="predicted"/>
<dbReference type="Proteomes" id="UP001385499">
    <property type="component" value="Unassembled WGS sequence"/>
</dbReference>
<dbReference type="RefSeq" id="WP_340274228.1">
    <property type="nucleotide sequence ID" value="NZ_JBAKIA010000005.1"/>
</dbReference>
<comment type="caution">
    <text evidence="2">The sequence shown here is derived from an EMBL/GenBank/DDBJ whole genome shotgun (WGS) entry which is preliminary data.</text>
</comment>
<evidence type="ECO:0000256" key="1">
    <source>
        <dbReference type="SAM" id="MobiDB-lite"/>
    </source>
</evidence>
<protein>
    <submittedName>
        <fullName evidence="2">Uncharacterized protein</fullName>
    </submittedName>
</protein>
<reference evidence="2 3" key="1">
    <citation type="submission" date="2024-02" db="EMBL/GenBank/DDBJ databases">
        <title>Roseibium algae sp. nov., isolated from marine alga (Grateloupia sp.), showing potential in myo-inositol conversion.</title>
        <authorList>
            <person name="Wang Y."/>
        </authorList>
    </citation>
    <scope>NUCLEOTIDE SEQUENCE [LARGE SCALE GENOMIC DNA]</scope>
    <source>
        <strain evidence="2 3">H3510</strain>
    </source>
</reference>
<keyword evidence="3" id="KW-1185">Reference proteome</keyword>
<sequence>MTASIGNAKRAIELLTTHAKMLTEQHKLRDLMILIDSVRKCMDSLASQLAFYEGIKSPLRTMQVAQPDGACKTVSAMELIALDLPGSDHKVYGKPEAIAALKALLATPDQPEQGREPCTISPLKQPCS</sequence>
<feature type="region of interest" description="Disordered" evidence="1">
    <location>
        <begin position="108"/>
        <end position="128"/>
    </location>
</feature>
<evidence type="ECO:0000313" key="3">
    <source>
        <dbReference type="Proteomes" id="UP001385499"/>
    </source>
</evidence>
<organism evidence="2 3">
    <name type="scientific">Roseibium algae</name>
    <dbReference type="NCBI Taxonomy" id="3123038"/>
    <lineage>
        <taxon>Bacteria</taxon>
        <taxon>Pseudomonadati</taxon>
        <taxon>Pseudomonadota</taxon>
        <taxon>Alphaproteobacteria</taxon>
        <taxon>Hyphomicrobiales</taxon>
        <taxon>Stappiaceae</taxon>
        <taxon>Roseibium</taxon>
    </lineage>
</organism>
<dbReference type="EMBL" id="JBAKIA010000005">
    <property type="protein sequence ID" value="MEJ8474482.1"/>
    <property type="molecule type" value="Genomic_DNA"/>
</dbReference>
<name>A0ABU8TK22_9HYPH</name>
<gene>
    <name evidence="2" type="ORF">V6575_10310</name>
</gene>